<dbReference type="AlphaFoldDB" id="A0A7K0K3B2"/>
<dbReference type="InterPro" id="IPR008407">
    <property type="entry name" value="Brnchd-chn_aa_trnsp_AzlD"/>
</dbReference>
<dbReference type="Pfam" id="PF05437">
    <property type="entry name" value="AzlD"/>
    <property type="match status" value="1"/>
</dbReference>
<feature type="transmembrane region" description="Helical" evidence="1">
    <location>
        <begin position="82"/>
        <end position="107"/>
    </location>
</feature>
<proteinExistence type="predicted"/>
<keyword evidence="1" id="KW-1133">Transmembrane helix</keyword>
<protein>
    <submittedName>
        <fullName evidence="2">AzlD domain-containing protein</fullName>
    </submittedName>
</protein>
<sequence length="109" mass="11762">MSYLALAILVAFLATYFLRAVPLLLLRREIRSTWVNSFLYYVPWAVLTAMIVPAAFLSTGTLISALAGVGVALVLAWRGRSLFVVALATAATVWLVEASLTAVPVLAYC</sequence>
<evidence type="ECO:0000313" key="2">
    <source>
        <dbReference type="EMBL" id="MST49972.1"/>
    </source>
</evidence>
<accession>A0A7K0K3B2</accession>
<comment type="caution">
    <text evidence="2">The sequence shown here is derived from an EMBL/GenBank/DDBJ whole genome shotgun (WGS) entry which is preliminary data.</text>
</comment>
<dbReference type="Proteomes" id="UP000442535">
    <property type="component" value="Unassembled WGS sequence"/>
</dbReference>
<feature type="transmembrane region" description="Helical" evidence="1">
    <location>
        <begin position="44"/>
        <end position="75"/>
    </location>
</feature>
<keyword evidence="1" id="KW-0472">Membrane</keyword>
<keyword evidence="1" id="KW-0812">Transmembrane</keyword>
<dbReference type="EMBL" id="VUMY01000011">
    <property type="protein sequence ID" value="MST49972.1"/>
    <property type="molecule type" value="Genomic_DNA"/>
</dbReference>
<organism evidence="2 3">
    <name type="scientific">Mobiluncus porci</name>
    <dbReference type="NCBI Taxonomy" id="2652278"/>
    <lineage>
        <taxon>Bacteria</taxon>
        <taxon>Bacillati</taxon>
        <taxon>Actinomycetota</taxon>
        <taxon>Actinomycetes</taxon>
        <taxon>Actinomycetales</taxon>
        <taxon>Actinomycetaceae</taxon>
        <taxon>Mobiluncus</taxon>
    </lineage>
</organism>
<reference evidence="2 3" key="1">
    <citation type="submission" date="2019-08" db="EMBL/GenBank/DDBJ databases">
        <title>In-depth cultivation of the pig gut microbiome towards novel bacterial diversity and tailored functional studies.</title>
        <authorList>
            <person name="Wylensek D."/>
            <person name="Hitch T.C.A."/>
            <person name="Clavel T."/>
        </authorList>
    </citation>
    <scope>NUCLEOTIDE SEQUENCE [LARGE SCALE GENOMIC DNA]</scope>
    <source>
        <strain evidence="2 3">RF-GAM-744-WT-7</strain>
    </source>
</reference>
<evidence type="ECO:0000313" key="3">
    <source>
        <dbReference type="Proteomes" id="UP000442535"/>
    </source>
</evidence>
<gene>
    <name evidence="2" type="ORF">FYJ63_06950</name>
</gene>
<name>A0A7K0K3B2_9ACTO</name>
<keyword evidence="3" id="KW-1185">Reference proteome</keyword>
<dbReference type="RefSeq" id="WP_154545152.1">
    <property type="nucleotide sequence ID" value="NZ_VUMY01000011.1"/>
</dbReference>
<evidence type="ECO:0000256" key="1">
    <source>
        <dbReference type="SAM" id="Phobius"/>
    </source>
</evidence>